<dbReference type="InterPro" id="IPR038375">
    <property type="entry name" value="NDUFAF7_sf"/>
</dbReference>
<dbReference type="PANTHER" id="PTHR12049:SF7">
    <property type="entry name" value="PROTEIN ARGININE METHYLTRANSFERASE NDUFAF7, MITOCHONDRIAL"/>
    <property type="match status" value="1"/>
</dbReference>
<proteinExistence type="predicted"/>
<dbReference type="SUPFAM" id="SSF53335">
    <property type="entry name" value="S-adenosyl-L-methionine-dependent methyltransferases"/>
    <property type="match status" value="1"/>
</dbReference>
<accession>A0A3N1DA38</accession>
<dbReference type="Pfam" id="PF02636">
    <property type="entry name" value="Methyltransf_28"/>
    <property type="match status" value="1"/>
</dbReference>
<dbReference type="GO" id="GO:0032259">
    <property type="term" value="P:methylation"/>
    <property type="evidence" value="ECO:0007669"/>
    <property type="project" value="UniProtKB-KW"/>
</dbReference>
<dbReference type="InterPro" id="IPR029063">
    <property type="entry name" value="SAM-dependent_MTases_sf"/>
</dbReference>
<dbReference type="Gene3D" id="3.40.50.12710">
    <property type="match status" value="1"/>
</dbReference>
<dbReference type="GO" id="GO:0035243">
    <property type="term" value="F:protein-arginine omega-N symmetric methyltransferase activity"/>
    <property type="evidence" value="ECO:0007669"/>
    <property type="project" value="TreeGrafter"/>
</dbReference>
<organism evidence="3 4">
    <name type="scientific">Actinocorallia herbida</name>
    <dbReference type="NCBI Taxonomy" id="58109"/>
    <lineage>
        <taxon>Bacteria</taxon>
        <taxon>Bacillati</taxon>
        <taxon>Actinomycetota</taxon>
        <taxon>Actinomycetes</taxon>
        <taxon>Streptosporangiales</taxon>
        <taxon>Thermomonosporaceae</taxon>
        <taxon>Actinocorallia</taxon>
    </lineage>
</organism>
<dbReference type="PANTHER" id="PTHR12049">
    <property type="entry name" value="PROTEIN ARGININE METHYLTRANSFERASE NDUFAF7, MITOCHONDRIAL"/>
    <property type="match status" value="1"/>
</dbReference>
<evidence type="ECO:0000256" key="2">
    <source>
        <dbReference type="ARBA" id="ARBA00022679"/>
    </source>
</evidence>
<keyword evidence="1 3" id="KW-0489">Methyltransferase</keyword>
<sequence>MIGWREAMEGALYGPEGFYRTQSPRRHFRTSVHVSPVFAEAVARLLATVDTALGGPARLDFVDMGAGDGALAEGVLAALPEELRARVRATAVEVAPRPSRTVPGLVWATEPPARITGLVVANEWLDNVPLDLAVRTPEGPRLVLVDGSGREGTGREPDPADLAWLVRWWPDSRWPEGERAEIGRTRDVAWAGLVDRLDAGLAVAADYAHDAETRRPTLTGYRDGLAVAPVPDGTCDITAHVALDSAAEAAVRAAVEQAVSPGARPTGETAVKAASRGVAEAGSVPATAFPRLPLVTVRTTQRAALRALGVTGARPPRELAVADPRAYLRSLTRAGESAELTDPGGLGGFGWLMQSRGVRLDGFAEAEPRATAAHGLTG</sequence>
<dbReference type="AlphaFoldDB" id="A0A3N1DA38"/>
<keyword evidence="2 3" id="KW-0808">Transferase</keyword>
<evidence type="ECO:0000313" key="3">
    <source>
        <dbReference type="EMBL" id="ROO90366.1"/>
    </source>
</evidence>
<dbReference type="EMBL" id="RJKE01000001">
    <property type="protein sequence ID" value="ROO90366.1"/>
    <property type="molecule type" value="Genomic_DNA"/>
</dbReference>
<evidence type="ECO:0000256" key="1">
    <source>
        <dbReference type="ARBA" id="ARBA00022603"/>
    </source>
</evidence>
<reference evidence="3 4" key="1">
    <citation type="submission" date="2018-11" db="EMBL/GenBank/DDBJ databases">
        <title>Sequencing the genomes of 1000 actinobacteria strains.</title>
        <authorList>
            <person name="Klenk H.-P."/>
        </authorList>
    </citation>
    <scope>NUCLEOTIDE SEQUENCE [LARGE SCALE GENOMIC DNA]</scope>
    <source>
        <strain evidence="3 4">DSM 44254</strain>
    </source>
</reference>
<keyword evidence="4" id="KW-1185">Reference proteome</keyword>
<evidence type="ECO:0000313" key="4">
    <source>
        <dbReference type="Proteomes" id="UP000272400"/>
    </source>
</evidence>
<protein>
    <submittedName>
        <fullName evidence="3">SAM-dependent MidA family methyltransferase</fullName>
    </submittedName>
</protein>
<dbReference type="Proteomes" id="UP000272400">
    <property type="component" value="Unassembled WGS sequence"/>
</dbReference>
<name>A0A3N1DA38_9ACTN</name>
<comment type="caution">
    <text evidence="3">The sequence shown here is derived from an EMBL/GenBank/DDBJ whole genome shotgun (WGS) entry which is preliminary data.</text>
</comment>
<dbReference type="InterPro" id="IPR003788">
    <property type="entry name" value="NDUFAF7"/>
</dbReference>
<gene>
    <name evidence="3" type="ORF">EDD29_8090</name>
</gene>